<protein>
    <submittedName>
        <fullName evidence="2">DNA-binding SARP family transcriptional activator</fullName>
    </submittedName>
</protein>
<comment type="caution">
    <text evidence="2">The sequence shown here is derived from an EMBL/GenBank/DDBJ whole genome shotgun (WGS) entry which is preliminary data.</text>
</comment>
<dbReference type="InterPro" id="IPR027417">
    <property type="entry name" value="P-loop_NTPase"/>
</dbReference>
<accession>A0ABY2FKZ0</accession>
<evidence type="ECO:0000313" key="2">
    <source>
        <dbReference type="EMBL" id="TDW93442.1"/>
    </source>
</evidence>
<dbReference type="Gene3D" id="1.25.40.10">
    <property type="entry name" value="Tetratricopeptide repeat domain"/>
    <property type="match status" value="1"/>
</dbReference>
<proteinExistence type="predicted"/>
<dbReference type="SUPFAM" id="SSF46894">
    <property type="entry name" value="C-terminal effector domain of the bipartite response regulators"/>
    <property type="match status" value="1"/>
</dbReference>
<keyword evidence="3" id="KW-1185">Reference proteome</keyword>
<dbReference type="InterPro" id="IPR041664">
    <property type="entry name" value="AAA_16"/>
</dbReference>
<keyword evidence="2" id="KW-0238">DNA-binding</keyword>
<organism evidence="2 3">
    <name type="scientific">Kribbella pratensis</name>
    <dbReference type="NCBI Taxonomy" id="2512112"/>
    <lineage>
        <taxon>Bacteria</taxon>
        <taxon>Bacillati</taxon>
        <taxon>Actinomycetota</taxon>
        <taxon>Actinomycetes</taxon>
        <taxon>Propionibacteriales</taxon>
        <taxon>Kribbellaceae</taxon>
        <taxon>Kribbella</taxon>
    </lineage>
</organism>
<dbReference type="SUPFAM" id="SSF48452">
    <property type="entry name" value="TPR-like"/>
    <property type="match status" value="1"/>
</dbReference>
<dbReference type="Pfam" id="PF13191">
    <property type="entry name" value="AAA_16"/>
    <property type="match status" value="1"/>
</dbReference>
<gene>
    <name evidence="2" type="ORF">EV137_0722</name>
</gene>
<dbReference type="Gene3D" id="3.40.50.300">
    <property type="entry name" value="P-loop containing nucleotide triphosphate hydrolases"/>
    <property type="match status" value="1"/>
</dbReference>
<dbReference type="SUPFAM" id="SSF52540">
    <property type="entry name" value="P-loop containing nucleoside triphosphate hydrolases"/>
    <property type="match status" value="1"/>
</dbReference>
<dbReference type="InterPro" id="IPR036388">
    <property type="entry name" value="WH-like_DNA-bd_sf"/>
</dbReference>
<evidence type="ECO:0000313" key="3">
    <source>
        <dbReference type="Proteomes" id="UP000295060"/>
    </source>
</evidence>
<dbReference type="InterPro" id="IPR011990">
    <property type="entry name" value="TPR-like_helical_dom_sf"/>
</dbReference>
<dbReference type="Proteomes" id="UP000295060">
    <property type="component" value="Unassembled WGS sequence"/>
</dbReference>
<dbReference type="Gene3D" id="1.10.10.10">
    <property type="entry name" value="Winged helix-like DNA-binding domain superfamily/Winged helix DNA-binding domain"/>
    <property type="match status" value="1"/>
</dbReference>
<dbReference type="SMART" id="SM01043">
    <property type="entry name" value="BTAD"/>
    <property type="match status" value="1"/>
</dbReference>
<dbReference type="InterPro" id="IPR051677">
    <property type="entry name" value="AfsR-DnrI-RedD_regulator"/>
</dbReference>
<dbReference type="PANTHER" id="PTHR35807">
    <property type="entry name" value="TRANSCRIPTIONAL REGULATOR REDD-RELATED"/>
    <property type="match status" value="1"/>
</dbReference>
<dbReference type="Pfam" id="PF03704">
    <property type="entry name" value="BTAD"/>
    <property type="match status" value="1"/>
</dbReference>
<sequence length="616" mass="65971">MTMSLRLLGGFELLAGEPANHIGLPNGRATTLLKLLSVRRNRAVPMDSVVEALWSGEPPDTAVQIVSSLVSRLRRRVGDDLQRLEDGYRLDTNRWTVDLDEAIQLVQTSERRLNAGEPALADAAARRAVSMLSLELLAGSHPTDWLARARTENDALLRRARRLAWRSADALGDHDRARAFAEAAIATDSLDEAAYRALMLAQYRSGEPALALRTYARLAEELEEQLGTSPDAATDQLHVTILRGAQPAPHSYTAATVFVPQTRTLVGRDDVLDRAEGLWHEVVAGTERSLLVRGTPGSGRTAVLAEVVRHARTTGGAVLSATCSASTRPLTLHPIAAALRSYCATTHPDVVRATLSGFENIACQLVPDLAESVRTDRLHDLGPELQQTRLVETIVQFVAQLATQQPVLIAIDDIDQADRLTLSTLAALRERLRESPVAILATSELGWRPPTFSPTSTVCLTPLNRSATTELAERAQLGRLGDIVHALTAGHPRFVVEALHAARRGSSLTDELPPSLVAVALDRIEHAGSEVVDALTVVAALGRRFTGAEAIGLLPDRGVAVLRHAITAGLLVAEGNHLAFESELLRAALCTATPVPLRTALGLDPAACVPVVAGAA</sequence>
<reference evidence="2 3" key="1">
    <citation type="submission" date="2019-03" db="EMBL/GenBank/DDBJ databases">
        <title>Genomic Encyclopedia of Type Strains, Phase III (KMG-III): the genomes of soil and plant-associated and newly described type strains.</title>
        <authorList>
            <person name="Whitman W."/>
        </authorList>
    </citation>
    <scope>NUCLEOTIDE SEQUENCE [LARGE SCALE GENOMIC DNA]</scope>
    <source>
        <strain evidence="2 3">VKMAc-2574</strain>
    </source>
</reference>
<dbReference type="InterPro" id="IPR005158">
    <property type="entry name" value="BTAD"/>
</dbReference>
<dbReference type="GO" id="GO:0003677">
    <property type="term" value="F:DNA binding"/>
    <property type="evidence" value="ECO:0007669"/>
    <property type="project" value="UniProtKB-KW"/>
</dbReference>
<dbReference type="RefSeq" id="WP_134126508.1">
    <property type="nucleotide sequence ID" value="NZ_SODU01000001.1"/>
</dbReference>
<feature type="domain" description="Bacterial transcriptional activator" evidence="1">
    <location>
        <begin position="97"/>
        <end position="242"/>
    </location>
</feature>
<dbReference type="InterPro" id="IPR016032">
    <property type="entry name" value="Sig_transdc_resp-reg_C-effctor"/>
</dbReference>
<dbReference type="EMBL" id="SODU01000001">
    <property type="protein sequence ID" value="TDW93442.1"/>
    <property type="molecule type" value="Genomic_DNA"/>
</dbReference>
<name>A0ABY2FKZ0_9ACTN</name>
<evidence type="ECO:0000259" key="1">
    <source>
        <dbReference type="SMART" id="SM01043"/>
    </source>
</evidence>